<dbReference type="SUPFAM" id="SSF55486">
    <property type="entry name" value="Metalloproteases ('zincins'), catalytic domain"/>
    <property type="match status" value="1"/>
</dbReference>
<gene>
    <name evidence="2" type="ORF">BDFB_013894</name>
</gene>
<dbReference type="GO" id="GO:0016485">
    <property type="term" value="P:protein processing"/>
    <property type="evidence" value="ECO:0007669"/>
    <property type="project" value="TreeGrafter"/>
</dbReference>
<dbReference type="AlphaFoldDB" id="A0A482VIS9"/>
<dbReference type="GO" id="GO:0005886">
    <property type="term" value="C:plasma membrane"/>
    <property type="evidence" value="ECO:0007669"/>
    <property type="project" value="TreeGrafter"/>
</dbReference>
<dbReference type="Proteomes" id="UP000292052">
    <property type="component" value="Unassembled WGS sequence"/>
</dbReference>
<dbReference type="InterPro" id="IPR024079">
    <property type="entry name" value="MetalloPept_cat_dom_sf"/>
</dbReference>
<dbReference type="PANTHER" id="PTHR11733:SF224">
    <property type="entry name" value="NEPRILYSIN-2"/>
    <property type="match status" value="1"/>
</dbReference>
<dbReference type="Gene3D" id="3.40.390.10">
    <property type="entry name" value="Collagenase (Catalytic Domain)"/>
    <property type="match status" value="1"/>
</dbReference>
<sequence length="66" mass="7985">MFWISAGNTWCEVANRQQRYFQLTNEIHLPHYYRINVPFMNSEYFARDFNCPEGSPMNPVHKCVVW</sequence>
<comment type="caution">
    <text evidence="2">The sequence shown here is derived from an EMBL/GenBank/DDBJ whole genome shotgun (WGS) entry which is preliminary data.</text>
</comment>
<dbReference type="PROSITE" id="PS51885">
    <property type="entry name" value="NEPRILYSIN"/>
    <property type="match status" value="1"/>
</dbReference>
<dbReference type="InterPro" id="IPR000718">
    <property type="entry name" value="Peptidase_M13"/>
</dbReference>
<evidence type="ECO:0000259" key="1">
    <source>
        <dbReference type="Pfam" id="PF01431"/>
    </source>
</evidence>
<dbReference type="GO" id="GO:0004222">
    <property type="term" value="F:metalloendopeptidase activity"/>
    <property type="evidence" value="ECO:0007669"/>
    <property type="project" value="InterPro"/>
</dbReference>
<dbReference type="InterPro" id="IPR018497">
    <property type="entry name" value="Peptidase_M13_C"/>
</dbReference>
<reference evidence="2 3" key="1">
    <citation type="submission" date="2017-03" db="EMBL/GenBank/DDBJ databases">
        <title>Genome of the blue death feigning beetle - Asbolus verrucosus.</title>
        <authorList>
            <person name="Rider S.D."/>
        </authorList>
    </citation>
    <scope>NUCLEOTIDE SEQUENCE [LARGE SCALE GENOMIC DNA]</scope>
    <source>
        <strain evidence="2">Butters</strain>
        <tissue evidence="2">Head and leg muscle</tissue>
    </source>
</reference>
<dbReference type="OrthoDB" id="6475849at2759"/>
<accession>A0A482VIS9</accession>
<proteinExistence type="predicted"/>
<feature type="domain" description="Peptidase M13 C-terminal" evidence="1">
    <location>
        <begin position="1"/>
        <end position="64"/>
    </location>
</feature>
<evidence type="ECO:0000313" key="2">
    <source>
        <dbReference type="EMBL" id="RZC32675.1"/>
    </source>
</evidence>
<organism evidence="2 3">
    <name type="scientific">Asbolus verrucosus</name>
    <name type="common">Desert ironclad beetle</name>
    <dbReference type="NCBI Taxonomy" id="1661398"/>
    <lineage>
        <taxon>Eukaryota</taxon>
        <taxon>Metazoa</taxon>
        <taxon>Ecdysozoa</taxon>
        <taxon>Arthropoda</taxon>
        <taxon>Hexapoda</taxon>
        <taxon>Insecta</taxon>
        <taxon>Pterygota</taxon>
        <taxon>Neoptera</taxon>
        <taxon>Endopterygota</taxon>
        <taxon>Coleoptera</taxon>
        <taxon>Polyphaga</taxon>
        <taxon>Cucujiformia</taxon>
        <taxon>Tenebrionidae</taxon>
        <taxon>Pimeliinae</taxon>
        <taxon>Asbolus</taxon>
    </lineage>
</organism>
<dbReference type="PANTHER" id="PTHR11733">
    <property type="entry name" value="ZINC METALLOPROTEASE FAMILY M13 NEPRILYSIN-RELATED"/>
    <property type="match status" value="1"/>
</dbReference>
<protein>
    <submittedName>
        <fullName evidence="2">Peptidase M13 domain containing protein</fullName>
    </submittedName>
</protein>
<dbReference type="EMBL" id="QDEB01095401">
    <property type="protein sequence ID" value="RZC32675.1"/>
    <property type="molecule type" value="Genomic_DNA"/>
</dbReference>
<dbReference type="Pfam" id="PF01431">
    <property type="entry name" value="Peptidase_M13"/>
    <property type="match status" value="1"/>
</dbReference>
<name>A0A482VIS9_ASBVE</name>
<keyword evidence="3" id="KW-1185">Reference proteome</keyword>
<evidence type="ECO:0000313" key="3">
    <source>
        <dbReference type="Proteomes" id="UP000292052"/>
    </source>
</evidence>